<dbReference type="PROSITE" id="PS00488">
    <property type="entry name" value="PAL_HISTIDASE"/>
    <property type="match status" value="1"/>
</dbReference>
<dbReference type="STRING" id="56857.A0A200QBN7"/>
<keyword evidence="5 8" id="KW-0587">Phenylpropanoid metabolism</keyword>
<evidence type="ECO:0000256" key="2">
    <source>
        <dbReference type="ARBA" id="ARBA00005138"/>
    </source>
</evidence>
<gene>
    <name evidence="9" type="ORF">BVC80_8991g5</name>
</gene>
<evidence type="ECO:0000256" key="3">
    <source>
        <dbReference type="ARBA" id="ARBA00007238"/>
    </source>
</evidence>
<dbReference type="GO" id="GO:0006559">
    <property type="term" value="P:L-phenylalanine catabolic process"/>
    <property type="evidence" value="ECO:0007669"/>
    <property type="project" value="InterPro"/>
</dbReference>
<comment type="pathway">
    <text evidence="2 8">Phenylpropanoid metabolism; trans-cinnamate biosynthesis; trans-cinnamate from L-phenylalanine: step 1/1.</text>
</comment>
<dbReference type="PANTHER" id="PTHR10362">
    <property type="entry name" value="HISTIDINE AMMONIA-LYASE"/>
    <property type="match status" value="1"/>
</dbReference>
<evidence type="ECO:0000313" key="9">
    <source>
        <dbReference type="EMBL" id="OVA07879.1"/>
    </source>
</evidence>
<dbReference type="InterPro" id="IPR001106">
    <property type="entry name" value="Aromatic_Lyase"/>
</dbReference>
<dbReference type="UniPathway" id="UPA00713">
    <property type="reaction ID" value="UER00725"/>
</dbReference>
<keyword evidence="6 7" id="KW-0456">Lyase</keyword>
<dbReference type="EC" id="4.3.1.24" evidence="8"/>
<dbReference type="GO" id="GO:0009800">
    <property type="term" value="P:cinnamic acid biosynthetic process"/>
    <property type="evidence" value="ECO:0007669"/>
    <property type="project" value="UniProtKB-UniPathway"/>
</dbReference>
<evidence type="ECO:0000256" key="8">
    <source>
        <dbReference type="RuleBase" id="RU003955"/>
    </source>
</evidence>
<dbReference type="Gene3D" id="1.10.274.20">
    <property type="entry name" value="Phenylalanine ammonia-lyase 1, domain 3"/>
    <property type="match status" value="1"/>
</dbReference>
<dbReference type="Proteomes" id="UP000195402">
    <property type="component" value="Unassembled WGS sequence"/>
</dbReference>
<dbReference type="AlphaFoldDB" id="A0A200QBN7"/>
<keyword evidence="4" id="KW-0963">Cytoplasm</keyword>
<evidence type="ECO:0000256" key="6">
    <source>
        <dbReference type="ARBA" id="ARBA00023239"/>
    </source>
</evidence>
<comment type="similarity">
    <text evidence="3 7">Belongs to the PAL/histidase family.</text>
</comment>
<comment type="caution">
    <text evidence="9">The sequence shown here is derived from an EMBL/GenBank/DDBJ whole genome shotgun (WGS) entry which is preliminary data.</text>
</comment>
<sequence length="723" mass="78802">MVAGAEVPLLQNGNHSHVKINGNGACDEDPLNWIKSAKELHGSHYEEVKKMIDRVNRFDPVTLRGQKLEVADVVAVARRPSLVSVCLDAESTRSRVEESAEWVTTQCCKGTDTYGVTTGFGATSHRRTNQAVDLQRELIRFLNAGIITGDGNELPSDVTRAAMLVRTNTLLQGYSGIRWDILNTVKDLINGGLTPLLPLRGTITASGDLVPLSYIAGVLTGRPNSRVRTPSGEVINGVEALKRVGVEKAYELQPKEGLAIVNGTAVGAALGAIVCYDANVLVLGAEIGSAIFCEVMQGKPEFTDPLTHRLKHHPGQMEAAAVMEYVLAGSAYVKQAAKLHEQNPLQKPKQDRYALRTSPQWLGPQIEVIRMATHMIQREINSVNDNPVIDVARDKAVHGGNFQGTPVGVSMDNIRIALAAIGKLIFAQFSELVNDYYNGGLPSNLSGGPNPSLDYGFKGAEIAMASYTSELQYLANPVTTHVQSAEQHNQDVNSLGLVSARKSAESIHILKLMTATYLAALCQAIDLRHLEENLRHTVKTVVAQVAKKTLSTGPNGEPLPGRFTEKDLLQVVENEPVFAYVDDPCRPDYPLMQKLRHVLVEHSLQGSPMDETTGIETTPKSGIFGRIKLFEAELKEQLEAQVKNTRANYDKGSPHVPNRITECRSYPVYKFVREELGTELLSGTRQISPGEQIEAVYSAICDGKLVGPLMECLNGWAHRPGPL</sequence>
<dbReference type="InterPro" id="IPR008948">
    <property type="entry name" value="L-Aspartase-like"/>
</dbReference>
<protein>
    <recommendedName>
        <fullName evidence="8">Phenylalanine ammonia-lyase</fullName>
        <ecNumber evidence="8">4.3.1.24</ecNumber>
    </recommendedName>
</protein>
<dbReference type="NCBIfam" id="TIGR01226">
    <property type="entry name" value="phe_am_lyase"/>
    <property type="match status" value="1"/>
</dbReference>
<evidence type="ECO:0000256" key="1">
    <source>
        <dbReference type="ARBA" id="ARBA00004496"/>
    </source>
</evidence>
<comment type="subcellular location">
    <subcellularLocation>
        <location evidence="1 8">Cytoplasm</location>
    </subcellularLocation>
</comment>
<dbReference type="InParanoid" id="A0A200QBN7"/>
<dbReference type="GO" id="GO:0045548">
    <property type="term" value="F:phenylalanine ammonia-lyase activity"/>
    <property type="evidence" value="ECO:0007669"/>
    <property type="project" value="UniProtKB-EC"/>
</dbReference>
<evidence type="ECO:0000313" key="10">
    <source>
        <dbReference type="Proteomes" id="UP000195402"/>
    </source>
</evidence>
<dbReference type="InterPro" id="IPR024083">
    <property type="entry name" value="Fumarase/histidase_N"/>
</dbReference>
<dbReference type="Pfam" id="PF00221">
    <property type="entry name" value="Lyase_aromatic"/>
    <property type="match status" value="1"/>
</dbReference>
<proteinExistence type="inferred from homology"/>
<dbReference type="GO" id="GO:0005737">
    <property type="term" value="C:cytoplasm"/>
    <property type="evidence" value="ECO:0007669"/>
    <property type="project" value="UniProtKB-SubCell"/>
</dbReference>
<keyword evidence="10" id="KW-1185">Reference proteome</keyword>
<dbReference type="InterPro" id="IPR023144">
    <property type="entry name" value="Phe_NH3-lyase_shielding_dom_sf"/>
</dbReference>
<dbReference type="OMA" id="RTNQGAE"/>
<dbReference type="InterPro" id="IPR022313">
    <property type="entry name" value="Phe/His_NH3-lyase_AS"/>
</dbReference>
<accession>A0A200QBN7</accession>
<evidence type="ECO:0000256" key="5">
    <source>
        <dbReference type="ARBA" id="ARBA00023051"/>
    </source>
</evidence>
<evidence type="ECO:0000256" key="7">
    <source>
        <dbReference type="RuleBase" id="RU003954"/>
    </source>
</evidence>
<organism evidence="9 10">
    <name type="scientific">Macleaya cordata</name>
    <name type="common">Five-seeded plume-poppy</name>
    <name type="synonym">Bocconia cordata</name>
    <dbReference type="NCBI Taxonomy" id="56857"/>
    <lineage>
        <taxon>Eukaryota</taxon>
        <taxon>Viridiplantae</taxon>
        <taxon>Streptophyta</taxon>
        <taxon>Embryophyta</taxon>
        <taxon>Tracheophyta</taxon>
        <taxon>Spermatophyta</taxon>
        <taxon>Magnoliopsida</taxon>
        <taxon>Ranunculales</taxon>
        <taxon>Papaveraceae</taxon>
        <taxon>Papaveroideae</taxon>
        <taxon>Macleaya</taxon>
    </lineage>
</organism>
<dbReference type="FunFam" id="1.10.275.10:FF:000009">
    <property type="entry name" value="Phenylalanine ammonia-lyase"/>
    <property type="match status" value="1"/>
</dbReference>
<dbReference type="CDD" id="cd00332">
    <property type="entry name" value="PAL-HAL"/>
    <property type="match status" value="1"/>
</dbReference>
<dbReference type="EMBL" id="MVGT01002401">
    <property type="protein sequence ID" value="OVA07879.1"/>
    <property type="molecule type" value="Genomic_DNA"/>
</dbReference>
<dbReference type="InterPro" id="IPR005922">
    <property type="entry name" value="Phe_NH3-lyase"/>
</dbReference>
<reference evidence="9 10" key="1">
    <citation type="journal article" date="2017" name="Mol. Plant">
        <title>The Genome of Medicinal Plant Macleaya cordata Provides New Insights into Benzylisoquinoline Alkaloids Metabolism.</title>
        <authorList>
            <person name="Liu X."/>
            <person name="Liu Y."/>
            <person name="Huang P."/>
            <person name="Ma Y."/>
            <person name="Qing Z."/>
            <person name="Tang Q."/>
            <person name="Cao H."/>
            <person name="Cheng P."/>
            <person name="Zheng Y."/>
            <person name="Yuan Z."/>
            <person name="Zhou Y."/>
            <person name="Liu J."/>
            <person name="Tang Z."/>
            <person name="Zhuo Y."/>
            <person name="Zhang Y."/>
            <person name="Yu L."/>
            <person name="Huang J."/>
            <person name="Yang P."/>
            <person name="Peng Q."/>
            <person name="Zhang J."/>
            <person name="Jiang W."/>
            <person name="Zhang Z."/>
            <person name="Lin K."/>
            <person name="Ro D.K."/>
            <person name="Chen X."/>
            <person name="Xiong X."/>
            <person name="Shang Y."/>
            <person name="Huang S."/>
            <person name="Zeng J."/>
        </authorList>
    </citation>
    <scope>NUCLEOTIDE SEQUENCE [LARGE SCALE GENOMIC DNA]</scope>
    <source>
        <strain evidence="10">cv. BLH2017</strain>
        <tissue evidence="9">Root</tissue>
    </source>
</reference>
<evidence type="ECO:0000256" key="4">
    <source>
        <dbReference type="ARBA" id="ARBA00022490"/>
    </source>
</evidence>
<dbReference type="SUPFAM" id="SSF48557">
    <property type="entry name" value="L-aspartase-like"/>
    <property type="match status" value="1"/>
</dbReference>
<dbReference type="OrthoDB" id="10051290at2759"/>
<comment type="catalytic activity">
    <reaction evidence="8">
        <text>L-phenylalanine = (E)-cinnamate + NH4(+)</text>
        <dbReference type="Rhea" id="RHEA:21384"/>
        <dbReference type="ChEBI" id="CHEBI:15669"/>
        <dbReference type="ChEBI" id="CHEBI:28938"/>
        <dbReference type="ChEBI" id="CHEBI:58095"/>
        <dbReference type="EC" id="4.3.1.24"/>
    </reaction>
</comment>
<dbReference type="Gene3D" id="1.20.200.10">
    <property type="entry name" value="Fumarase/aspartase (Central domain)"/>
    <property type="match status" value="1"/>
</dbReference>
<dbReference type="Gene3D" id="1.10.275.10">
    <property type="entry name" value="Fumarase/aspartase (N-terminal domain)"/>
    <property type="match status" value="1"/>
</dbReference>
<name>A0A200QBN7_MACCD</name>